<dbReference type="Proteomes" id="UP001148482">
    <property type="component" value="Unassembled WGS sequence"/>
</dbReference>
<dbReference type="Gene3D" id="2.60.40.10">
    <property type="entry name" value="Immunoglobulins"/>
    <property type="match status" value="1"/>
</dbReference>
<accession>A0A9X3I1B9</accession>
<dbReference type="AlphaFoldDB" id="A0A9X3I1B9"/>
<sequence>MKFPLLKGIYLLMFLSVFLGCDSEDEDREPQLPEVVTVSDEFETVITYTSVQISGTVMETDSEIQSYGVVWGTNPNPTLEDNVALPEGQSATTSISKSTQKQSESSFVVKIEDLNPGINYYFRTFATNEAGTAYGEELSVETDSLEGSKWEITYHHDEDTSWIGHVVFHEDGTAFYTEPAAPEVYDLWGEWSMEGKVLTYDMIPDDEGESYILTGELHENEMSGTYTFLTSNGMTHRPWTATLIE</sequence>
<dbReference type="RefSeq" id="WP_266069554.1">
    <property type="nucleotide sequence ID" value="NZ_JAPJDA010000013.1"/>
</dbReference>
<dbReference type="EMBL" id="JAPJDA010000013">
    <property type="protein sequence ID" value="MCX2838283.1"/>
    <property type="molecule type" value="Genomic_DNA"/>
</dbReference>
<dbReference type="InterPro" id="IPR013783">
    <property type="entry name" value="Ig-like_fold"/>
</dbReference>
<reference evidence="1" key="1">
    <citation type="submission" date="2022-11" db="EMBL/GenBank/DDBJ databases">
        <title>Salinimicrobium profundisediminis sp. nov., isolated from deep-sea sediment of the Mariana Trench.</title>
        <authorList>
            <person name="Fu H."/>
        </authorList>
    </citation>
    <scope>NUCLEOTIDE SEQUENCE</scope>
    <source>
        <strain evidence="1">MT39</strain>
    </source>
</reference>
<protein>
    <recommendedName>
        <fullName evidence="3">Fibronectin type-III domain-containing protein</fullName>
    </recommendedName>
</protein>
<dbReference type="InterPro" id="IPR036116">
    <property type="entry name" value="FN3_sf"/>
</dbReference>
<gene>
    <name evidence="1" type="ORF">OQ279_08965</name>
</gene>
<comment type="caution">
    <text evidence="1">The sequence shown here is derived from an EMBL/GenBank/DDBJ whole genome shotgun (WGS) entry which is preliminary data.</text>
</comment>
<dbReference type="SUPFAM" id="SSF49265">
    <property type="entry name" value="Fibronectin type III"/>
    <property type="match status" value="1"/>
</dbReference>
<evidence type="ECO:0000313" key="2">
    <source>
        <dbReference type="Proteomes" id="UP001148482"/>
    </source>
</evidence>
<evidence type="ECO:0008006" key="3">
    <source>
        <dbReference type="Google" id="ProtNLM"/>
    </source>
</evidence>
<dbReference type="PROSITE" id="PS51257">
    <property type="entry name" value="PROKAR_LIPOPROTEIN"/>
    <property type="match status" value="1"/>
</dbReference>
<name>A0A9X3I1B9_9FLAO</name>
<evidence type="ECO:0000313" key="1">
    <source>
        <dbReference type="EMBL" id="MCX2838283.1"/>
    </source>
</evidence>
<proteinExistence type="predicted"/>
<keyword evidence="2" id="KW-1185">Reference proteome</keyword>
<organism evidence="1 2">
    <name type="scientific">Salinimicrobium profundisediminis</name>
    <dbReference type="NCBI Taxonomy" id="2994553"/>
    <lineage>
        <taxon>Bacteria</taxon>
        <taxon>Pseudomonadati</taxon>
        <taxon>Bacteroidota</taxon>
        <taxon>Flavobacteriia</taxon>
        <taxon>Flavobacteriales</taxon>
        <taxon>Flavobacteriaceae</taxon>
        <taxon>Salinimicrobium</taxon>
    </lineage>
</organism>